<organism evidence="2 3">
    <name type="scientific">Triticum turgidum subsp. durum</name>
    <name type="common">Durum wheat</name>
    <name type="synonym">Triticum durum</name>
    <dbReference type="NCBI Taxonomy" id="4567"/>
    <lineage>
        <taxon>Eukaryota</taxon>
        <taxon>Viridiplantae</taxon>
        <taxon>Streptophyta</taxon>
        <taxon>Embryophyta</taxon>
        <taxon>Tracheophyta</taxon>
        <taxon>Spermatophyta</taxon>
        <taxon>Magnoliopsida</taxon>
        <taxon>Liliopsida</taxon>
        <taxon>Poales</taxon>
        <taxon>Poaceae</taxon>
        <taxon>BOP clade</taxon>
        <taxon>Pooideae</taxon>
        <taxon>Triticodae</taxon>
        <taxon>Triticeae</taxon>
        <taxon>Triticinae</taxon>
        <taxon>Triticum</taxon>
    </lineage>
</organism>
<dbReference type="OMA" id="QRTPGMY"/>
<sequence>MWRRGDPELRLEHGRCLLTRTRDMYALEGKLRGHALFTTVQGGRLPVSPAMLLAALESQCSVRSGDVKVEVTSPPADFFVRFRRNEDCTRVVVNYSHVLEVGGETIQFRRWHRGSFCEQSSLPFFTKLSFDGLPQEAWDRAFLGMLVNQLGGELIKCLKPDDRWCISVEAWMKDPNKVPKRYDVELSEPDEPMFCFCPESDDEISPPTPRERTEKRTVVHSIIIHVDWVVDDSPIIPEFPALRDYHDEDTTRLHTYATCNGTVDGTTPPVDQDGGRGFAGPSSQARAGALFY</sequence>
<evidence type="ECO:0000313" key="3">
    <source>
        <dbReference type="Proteomes" id="UP000324705"/>
    </source>
</evidence>
<feature type="region of interest" description="Disordered" evidence="1">
    <location>
        <begin position="263"/>
        <end position="282"/>
    </location>
</feature>
<dbReference type="Gramene" id="TRITD6Av1G058730.1">
    <property type="protein sequence ID" value="TRITD6Av1G058730.1"/>
    <property type="gene ID" value="TRITD6Av1G058730"/>
</dbReference>
<keyword evidence="3" id="KW-1185">Reference proteome</keyword>
<dbReference type="InterPro" id="IPR053253">
    <property type="entry name" value="Sex_diff_modulator"/>
</dbReference>
<dbReference type="PANTHER" id="PTHR33087">
    <property type="entry name" value="OS07G0539200 PROTEIN"/>
    <property type="match status" value="1"/>
</dbReference>
<name>A0A9R0XY70_TRITD</name>
<dbReference type="Proteomes" id="UP000324705">
    <property type="component" value="Chromosome 6A"/>
</dbReference>
<dbReference type="EMBL" id="LT934121">
    <property type="protein sequence ID" value="VAI44647.1"/>
    <property type="molecule type" value="Genomic_DNA"/>
</dbReference>
<protein>
    <submittedName>
        <fullName evidence="2">Uncharacterized protein</fullName>
    </submittedName>
</protein>
<reference evidence="2 3" key="1">
    <citation type="submission" date="2017-09" db="EMBL/GenBank/DDBJ databases">
        <authorList>
            <consortium name="International Durum Wheat Genome Sequencing Consortium (IDWGSC)"/>
            <person name="Milanesi L."/>
        </authorList>
    </citation>
    <scope>NUCLEOTIDE SEQUENCE [LARGE SCALE GENOMIC DNA]</scope>
    <source>
        <strain evidence="3">cv. Svevo</strain>
    </source>
</reference>
<accession>A0A9R0XY70</accession>
<gene>
    <name evidence="2" type="ORF">TRITD_6Av1G058730</name>
</gene>
<evidence type="ECO:0000256" key="1">
    <source>
        <dbReference type="SAM" id="MobiDB-lite"/>
    </source>
</evidence>
<dbReference type="PANTHER" id="PTHR33087:SF46">
    <property type="entry name" value="OS07G0539200 PROTEIN"/>
    <property type="match status" value="1"/>
</dbReference>
<dbReference type="AlphaFoldDB" id="A0A9R0XY70"/>
<evidence type="ECO:0000313" key="2">
    <source>
        <dbReference type="EMBL" id="VAI44647.1"/>
    </source>
</evidence>
<proteinExistence type="predicted"/>